<gene>
    <name evidence="2" type="ORF">Salat_0902200</name>
</gene>
<feature type="domain" description="F-box" evidence="1">
    <location>
        <begin position="120"/>
        <end position="166"/>
    </location>
</feature>
<dbReference type="PANTHER" id="PTHR47744:SF1">
    <property type="entry name" value="OS05G0526300 PROTEIN"/>
    <property type="match status" value="1"/>
</dbReference>
<comment type="caution">
    <text evidence="2">The sequence shown here is derived from an EMBL/GenBank/DDBJ whole genome shotgun (WGS) entry which is preliminary data.</text>
</comment>
<dbReference type="PROSITE" id="PS50181">
    <property type="entry name" value="FBOX"/>
    <property type="match status" value="1"/>
</dbReference>
<dbReference type="EMBL" id="JACGWO010000003">
    <property type="protein sequence ID" value="KAK4431401.1"/>
    <property type="molecule type" value="Genomic_DNA"/>
</dbReference>
<dbReference type="Proteomes" id="UP001293254">
    <property type="component" value="Unassembled WGS sequence"/>
</dbReference>
<dbReference type="Pfam" id="PF12937">
    <property type="entry name" value="F-box-like"/>
    <property type="match status" value="1"/>
</dbReference>
<organism evidence="2 3">
    <name type="scientific">Sesamum alatum</name>
    <dbReference type="NCBI Taxonomy" id="300844"/>
    <lineage>
        <taxon>Eukaryota</taxon>
        <taxon>Viridiplantae</taxon>
        <taxon>Streptophyta</taxon>
        <taxon>Embryophyta</taxon>
        <taxon>Tracheophyta</taxon>
        <taxon>Spermatophyta</taxon>
        <taxon>Magnoliopsida</taxon>
        <taxon>eudicotyledons</taxon>
        <taxon>Gunneridae</taxon>
        <taxon>Pentapetalae</taxon>
        <taxon>asterids</taxon>
        <taxon>lamiids</taxon>
        <taxon>Lamiales</taxon>
        <taxon>Pedaliaceae</taxon>
        <taxon>Sesamum</taxon>
    </lineage>
</organism>
<sequence length="302" mass="33838">MGTDGRKTICNPIDRYQTLRLKESLSTPFQYILACKELSFILKNAYSKFPKNLQSLIFQDTLFAFSLLPEMQTQSAISAANSLLQSAEFTLPKQKRATAITEHKHAVVANKRKSKAKQEEEGIIPLPQDVLIHIFSFLDMQSLVSASAVCRSWNAAASDDHLWEFLYAIYFCASDNVGQNGHKTHGETEREGHSLNGIATGVGIDWRCAFKIAYKGTCYRKFKSYRGYCSSCCSVVWISSNTCANKSNIKDGSNHQIKPISRQQIVEYILDGFLVSESSSDSDSDTEDVSILKLWAYPRQIG</sequence>
<dbReference type="InterPro" id="IPR036047">
    <property type="entry name" value="F-box-like_dom_sf"/>
</dbReference>
<dbReference type="SMART" id="SM00256">
    <property type="entry name" value="FBOX"/>
    <property type="match status" value="1"/>
</dbReference>
<evidence type="ECO:0000259" key="1">
    <source>
        <dbReference type="PROSITE" id="PS50181"/>
    </source>
</evidence>
<dbReference type="InterPro" id="IPR001810">
    <property type="entry name" value="F-box_dom"/>
</dbReference>
<dbReference type="PANTHER" id="PTHR47744">
    <property type="entry name" value="OS05G0526300 PROTEIN"/>
    <property type="match status" value="1"/>
</dbReference>
<reference evidence="2" key="2">
    <citation type="journal article" date="2024" name="Plant">
        <title>Genomic evolution and insights into agronomic trait innovations of Sesamum species.</title>
        <authorList>
            <person name="Miao H."/>
            <person name="Wang L."/>
            <person name="Qu L."/>
            <person name="Liu H."/>
            <person name="Sun Y."/>
            <person name="Le M."/>
            <person name="Wang Q."/>
            <person name="Wei S."/>
            <person name="Zheng Y."/>
            <person name="Lin W."/>
            <person name="Duan Y."/>
            <person name="Cao H."/>
            <person name="Xiong S."/>
            <person name="Wang X."/>
            <person name="Wei L."/>
            <person name="Li C."/>
            <person name="Ma Q."/>
            <person name="Ju M."/>
            <person name="Zhao R."/>
            <person name="Li G."/>
            <person name="Mu C."/>
            <person name="Tian Q."/>
            <person name="Mei H."/>
            <person name="Zhang T."/>
            <person name="Gao T."/>
            <person name="Zhang H."/>
        </authorList>
    </citation>
    <scope>NUCLEOTIDE SEQUENCE</scope>
    <source>
        <strain evidence="2">3651</strain>
    </source>
</reference>
<dbReference type="Pfam" id="PF24104">
    <property type="entry name" value="At5g52880_ARM"/>
    <property type="match status" value="1"/>
</dbReference>
<evidence type="ECO:0000313" key="2">
    <source>
        <dbReference type="EMBL" id="KAK4431401.1"/>
    </source>
</evidence>
<dbReference type="InterPro" id="IPR057039">
    <property type="entry name" value="At5g52880_ARM"/>
</dbReference>
<evidence type="ECO:0000313" key="3">
    <source>
        <dbReference type="Proteomes" id="UP001293254"/>
    </source>
</evidence>
<keyword evidence="3" id="KW-1185">Reference proteome</keyword>
<dbReference type="AlphaFoldDB" id="A0AAE1YKG4"/>
<accession>A0AAE1YKG4</accession>
<name>A0AAE1YKG4_9LAMI</name>
<proteinExistence type="predicted"/>
<dbReference type="Gene3D" id="1.20.1280.50">
    <property type="match status" value="1"/>
</dbReference>
<protein>
    <submittedName>
        <fullName evidence="2">F-box protein</fullName>
    </submittedName>
</protein>
<dbReference type="SUPFAM" id="SSF81383">
    <property type="entry name" value="F-box domain"/>
    <property type="match status" value="1"/>
</dbReference>
<reference evidence="2" key="1">
    <citation type="submission" date="2020-06" db="EMBL/GenBank/DDBJ databases">
        <authorList>
            <person name="Li T."/>
            <person name="Hu X."/>
            <person name="Zhang T."/>
            <person name="Song X."/>
            <person name="Zhang H."/>
            <person name="Dai N."/>
            <person name="Sheng W."/>
            <person name="Hou X."/>
            <person name="Wei L."/>
        </authorList>
    </citation>
    <scope>NUCLEOTIDE SEQUENCE</scope>
    <source>
        <strain evidence="2">3651</strain>
        <tissue evidence="2">Leaf</tissue>
    </source>
</reference>